<sequence>MDLSSMAHCHIRPYAVENTGSRPLSPSQTTDGQTSTQVGDHWGIPGVVCFVAKLLLHCGLHCLGYPWQLFTCP</sequence>
<accession>A0ABY6SAN2</accession>
<gene>
    <name evidence="2" type="ORF">PODCO_405717</name>
</gene>
<feature type="region of interest" description="Disordered" evidence="1">
    <location>
        <begin position="14"/>
        <end position="37"/>
    </location>
</feature>
<keyword evidence="3" id="KW-1185">Reference proteome</keyword>
<dbReference type="Proteomes" id="UP000280685">
    <property type="component" value="Chromosome 4"/>
</dbReference>
<dbReference type="EMBL" id="LR026967">
    <property type="protein sequence ID" value="VBB80310.1"/>
    <property type="molecule type" value="Genomic_DNA"/>
</dbReference>
<reference evidence="2" key="1">
    <citation type="submission" date="2018-02" db="EMBL/GenBank/DDBJ databases">
        <authorList>
            <person name="Silar P."/>
        </authorList>
    </citation>
    <scope>NUCLEOTIDE SEQUENCE [LARGE SCALE GENOMIC DNA]</scope>
    <source>
        <strain evidence="2">T</strain>
    </source>
</reference>
<protein>
    <submittedName>
        <fullName evidence="2">Uncharacterized protein</fullName>
    </submittedName>
</protein>
<organism evidence="2 3">
    <name type="scientific">Podospora comata</name>
    <dbReference type="NCBI Taxonomy" id="48703"/>
    <lineage>
        <taxon>Eukaryota</taxon>
        <taxon>Fungi</taxon>
        <taxon>Dikarya</taxon>
        <taxon>Ascomycota</taxon>
        <taxon>Pezizomycotina</taxon>
        <taxon>Sordariomycetes</taxon>
        <taxon>Sordariomycetidae</taxon>
        <taxon>Sordariales</taxon>
        <taxon>Podosporaceae</taxon>
        <taxon>Podospora</taxon>
    </lineage>
</organism>
<proteinExistence type="predicted"/>
<evidence type="ECO:0000313" key="2">
    <source>
        <dbReference type="EMBL" id="VBB80310.1"/>
    </source>
</evidence>
<feature type="compositionally biased region" description="Polar residues" evidence="1">
    <location>
        <begin position="18"/>
        <end position="37"/>
    </location>
</feature>
<evidence type="ECO:0000313" key="3">
    <source>
        <dbReference type="Proteomes" id="UP000280685"/>
    </source>
</evidence>
<evidence type="ECO:0000256" key="1">
    <source>
        <dbReference type="SAM" id="MobiDB-lite"/>
    </source>
</evidence>
<name>A0ABY6SAN2_PODCO</name>